<evidence type="ECO:0000256" key="6">
    <source>
        <dbReference type="ARBA" id="ARBA00022679"/>
    </source>
</evidence>
<gene>
    <name evidence="15" type="ORF">J2X21_004637</name>
</gene>
<keyword evidence="5 13" id="KW-0963">Cytoplasm</keyword>
<dbReference type="EC" id="2.7.7.87" evidence="3 13"/>
<keyword evidence="10 13" id="KW-0067">ATP-binding</keyword>
<dbReference type="InterPro" id="IPR010923">
    <property type="entry name" value="T(6)A37_SUA5"/>
</dbReference>
<dbReference type="RefSeq" id="WP_310332476.1">
    <property type="nucleotide sequence ID" value="NZ_JAVDXV010000010.1"/>
</dbReference>
<dbReference type="Pfam" id="PF01300">
    <property type="entry name" value="Sua5_yciO_yrdC"/>
    <property type="match status" value="1"/>
</dbReference>
<comment type="catalytic activity">
    <reaction evidence="12 13">
        <text>L-threonine + hydrogencarbonate + ATP = L-threonylcarbamoyladenylate + diphosphate + H2O</text>
        <dbReference type="Rhea" id="RHEA:36407"/>
        <dbReference type="ChEBI" id="CHEBI:15377"/>
        <dbReference type="ChEBI" id="CHEBI:17544"/>
        <dbReference type="ChEBI" id="CHEBI:30616"/>
        <dbReference type="ChEBI" id="CHEBI:33019"/>
        <dbReference type="ChEBI" id="CHEBI:57926"/>
        <dbReference type="ChEBI" id="CHEBI:73682"/>
        <dbReference type="EC" id="2.7.7.87"/>
    </reaction>
</comment>
<dbReference type="InterPro" id="IPR006070">
    <property type="entry name" value="Sua5-like_dom"/>
</dbReference>
<dbReference type="Proteomes" id="UP001180825">
    <property type="component" value="Unassembled WGS sequence"/>
</dbReference>
<keyword evidence="9 13" id="KW-0547">Nucleotide-binding</keyword>
<evidence type="ECO:0000256" key="4">
    <source>
        <dbReference type="ARBA" id="ARBA00015492"/>
    </source>
</evidence>
<evidence type="ECO:0000256" key="3">
    <source>
        <dbReference type="ARBA" id="ARBA00012584"/>
    </source>
</evidence>
<organism evidence="15 16">
    <name type="scientific">Roseateles asaccharophilus</name>
    <dbReference type="NCBI Taxonomy" id="582607"/>
    <lineage>
        <taxon>Bacteria</taxon>
        <taxon>Pseudomonadati</taxon>
        <taxon>Pseudomonadota</taxon>
        <taxon>Betaproteobacteria</taxon>
        <taxon>Burkholderiales</taxon>
        <taxon>Sphaerotilaceae</taxon>
        <taxon>Roseateles</taxon>
    </lineage>
</organism>
<comment type="function">
    <text evidence="13">Required for the formation of a threonylcarbamoyl group on adenosine at position 37 (t(6)A37) in tRNAs that read codons beginning with adenine.</text>
</comment>
<comment type="similarity">
    <text evidence="2 13">Belongs to the SUA5 family.</text>
</comment>
<reference evidence="15 16" key="1">
    <citation type="submission" date="2023-07" db="EMBL/GenBank/DDBJ databases">
        <title>Sorghum-associated microbial communities from plants grown in Nebraska, USA.</title>
        <authorList>
            <person name="Schachtman D."/>
        </authorList>
    </citation>
    <scope>NUCLEOTIDE SEQUENCE [LARGE SCALE GENOMIC DNA]</scope>
    <source>
        <strain evidence="15 16">BE316</strain>
    </source>
</reference>
<protein>
    <recommendedName>
        <fullName evidence="4 13">Threonylcarbamoyl-AMP synthase</fullName>
        <shortName evidence="13">TC-AMP synthase</shortName>
        <ecNumber evidence="3 13">2.7.7.87</ecNumber>
    </recommendedName>
    <alternativeName>
        <fullName evidence="11 13">L-threonylcarbamoyladenylate synthase</fullName>
    </alternativeName>
</protein>
<comment type="subcellular location">
    <subcellularLocation>
        <location evidence="1 13">Cytoplasm</location>
    </subcellularLocation>
</comment>
<evidence type="ECO:0000256" key="9">
    <source>
        <dbReference type="ARBA" id="ARBA00022741"/>
    </source>
</evidence>
<evidence type="ECO:0000256" key="12">
    <source>
        <dbReference type="ARBA" id="ARBA00048366"/>
    </source>
</evidence>
<evidence type="ECO:0000256" key="10">
    <source>
        <dbReference type="ARBA" id="ARBA00022840"/>
    </source>
</evidence>
<evidence type="ECO:0000256" key="7">
    <source>
        <dbReference type="ARBA" id="ARBA00022694"/>
    </source>
</evidence>
<dbReference type="InterPro" id="IPR038385">
    <property type="entry name" value="Sua5/YwlC_C"/>
</dbReference>
<evidence type="ECO:0000256" key="1">
    <source>
        <dbReference type="ARBA" id="ARBA00004496"/>
    </source>
</evidence>
<evidence type="ECO:0000256" key="2">
    <source>
        <dbReference type="ARBA" id="ARBA00007663"/>
    </source>
</evidence>
<dbReference type="SUPFAM" id="SSF55821">
    <property type="entry name" value="YrdC/RibB"/>
    <property type="match status" value="1"/>
</dbReference>
<evidence type="ECO:0000313" key="16">
    <source>
        <dbReference type="Proteomes" id="UP001180825"/>
    </source>
</evidence>
<comment type="caution">
    <text evidence="15">The sequence shown here is derived from an EMBL/GenBank/DDBJ whole genome shotgun (WGS) entry which is preliminary data.</text>
</comment>
<dbReference type="PROSITE" id="PS51163">
    <property type="entry name" value="YRDC"/>
    <property type="match status" value="1"/>
</dbReference>
<dbReference type="InterPro" id="IPR017945">
    <property type="entry name" value="DHBP_synth_RibB-like_a/b_dom"/>
</dbReference>
<name>A0ABU2AG88_9BURK</name>
<feature type="domain" description="YrdC-like" evidence="14">
    <location>
        <begin position="9"/>
        <end position="198"/>
    </location>
</feature>
<dbReference type="EMBL" id="JAVDXV010000010">
    <property type="protein sequence ID" value="MDR7335472.1"/>
    <property type="molecule type" value="Genomic_DNA"/>
</dbReference>
<evidence type="ECO:0000256" key="5">
    <source>
        <dbReference type="ARBA" id="ARBA00022490"/>
    </source>
</evidence>
<dbReference type="NCBIfam" id="TIGR00057">
    <property type="entry name" value="L-threonylcarbamoyladenylate synthase"/>
    <property type="match status" value="1"/>
</dbReference>
<dbReference type="GO" id="GO:0061710">
    <property type="term" value="F:L-threonylcarbamoyladenylate synthase"/>
    <property type="evidence" value="ECO:0007669"/>
    <property type="project" value="UniProtKB-EC"/>
</dbReference>
<dbReference type="PIRSF" id="PIRSF004930">
    <property type="entry name" value="Tln_factor_SUA5"/>
    <property type="match status" value="1"/>
</dbReference>
<evidence type="ECO:0000256" key="13">
    <source>
        <dbReference type="PIRNR" id="PIRNR004930"/>
    </source>
</evidence>
<dbReference type="Gene3D" id="3.40.50.11030">
    <property type="entry name" value="Threonylcarbamoyl-AMP synthase, C-terminal domain"/>
    <property type="match status" value="1"/>
</dbReference>
<dbReference type="Pfam" id="PF03481">
    <property type="entry name" value="Sua5_C"/>
    <property type="match status" value="1"/>
</dbReference>
<keyword evidence="6 13" id="KW-0808">Transferase</keyword>
<dbReference type="InterPro" id="IPR005145">
    <property type="entry name" value="Sua5_C"/>
</dbReference>
<evidence type="ECO:0000313" key="15">
    <source>
        <dbReference type="EMBL" id="MDR7335472.1"/>
    </source>
</evidence>
<evidence type="ECO:0000256" key="8">
    <source>
        <dbReference type="ARBA" id="ARBA00022695"/>
    </source>
</evidence>
<evidence type="ECO:0000259" key="14">
    <source>
        <dbReference type="PROSITE" id="PS51163"/>
    </source>
</evidence>
<dbReference type="Gene3D" id="3.90.870.10">
    <property type="entry name" value="DHBP synthase"/>
    <property type="match status" value="1"/>
</dbReference>
<keyword evidence="7 13" id="KW-0819">tRNA processing</keyword>
<sequence length="328" mass="33922">MSALPGNDPAAVQAAAQRLADGELLGLPTETVYGLAARADRDDAVAKIFAAKGRPSDHPLIVHVLDAAGAEPFADHLPDTARRLMEAFWPGPLTVIVPRAPGMAEAAAGGHATVALRSPAHPVAREVLAAARELGVQGVAAPSANRFGRVSPTLARHVVEEFGAGLMVLDGGACEVGIESSIVDCSRDRPALLRPGLLSRARIEAALGQPLAEADAAAPKASGTLAAHYAPSARVRLLDADALALRLATAAASGGLEGVAVYSRAQLPAWRWQAQPGDPAAAAHELFAVLRQLDSTGAREIWVEAPPRDPAWDGVRDRLSRAAAAFTD</sequence>
<dbReference type="PANTHER" id="PTHR17490:SF16">
    <property type="entry name" value="THREONYLCARBAMOYL-AMP SYNTHASE"/>
    <property type="match status" value="1"/>
</dbReference>
<evidence type="ECO:0000256" key="11">
    <source>
        <dbReference type="ARBA" id="ARBA00029774"/>
    </source>
</evidence>
<dbReference type="PANTHER" id="PTHR17490">
    <property type="entry name" value="SUA5"/>
    <property type="match status" value="1"/>
</dbReference>
<proteinExistence type="inferred from homology"/>
<dbReference type="InterPro" id="IPR050156">
    <property type="entry name" value="TC-AMP_synthase_SUA5"/>
</dbReference>
<accession>A0ABU2AG88</accession>
<keyword evidence="16" id="KW-1185">Reference proteome</keyword>
<keyword evidence="8 13" id="KW-0548">Nucleotidyltransferase</keyword>